<name>A0ACC2VM53_9TREE</name>
<dbReference type="Proteomes" id="UP001227268">
    <property type="component" value="Unassembled WGS sequence"/>
</dbReference>
<dbReference type="EMBL" id="JASBWT010000011">
    <property type="protein sequence ID" value="KAJ9100495.1"/>
    <property type="molecule type" value="Genomic_DNA"/>
</dbReference>
<comment type="caution">
    <text evidence="1">The sequence shown here is derived from an EMBL/GenBank/DDBJ whole genome shotgun (WGS) entry which is preliminary data.</text>
</comment>
<organism evidence="1 2">
    <name type="scientific">Naganishia friedmannii</name>
    <dbReference type="NCBI Taxonomy" id="89922"/>
    <lineage>
        <taxon>Eukaryota</taxon>
        <taxon>Fungi</taxon>
        <taxon>Dikarya</taxon>
        <taxon>Basidiomycota</taxon>
        <taxon>Agaricomycotina</taxon>
        <taxon>Tremellomycetes</taxon>
        <taxon>Filobasidiales</taxon>
        <taxon>Filobasidiaceae</taxon>
        <taxon>Naganishia</taxon>
    </lineage>
</organism>
<gene>
    <name evidence="1" type="ORF">QFC21_003534</name>
</gene>
<protein>
    <submittedName>
        <fullName evidence="1">Uncharacterized protein</fullName>
    </submittedName>
</protein>
<proteinExistence type="predicted"/>
<sequence length="390" mass="41862">MAYQTRTTTGSLKRSSNHINNDHSSSSSSGDDDDDERQADPDFLALSRRQRRAVDKAFRNALRDVKRKRRRVDTTGATTSGGGGFVDEDSAGGGFIADADEESGGGGGGGGGFLASPSPPTTTATTITAHHSEPPTDDFLPYSALPGVFASLGLQWDDDVLATLKGLSAASRAPPQQQQQAGEARPDETSWGMHDNYVDLHDFRSVCGVLMMPEEEGAGAGAGAGGEADAAMDDAEDDADDAEDAYAEDEEMDTSSDLSDPDHQPAAADNRRRTRKPAGRRPSPGAEIADLRLPAASENAAGYQQRKLSREEKDWVARMWDTLFTGTTLGRGESARLLGKEQVKSWAERLGMQWSEQELREMIELFSTQPGKRGLGFDDFCNLLIQGGML</sequence>
<reference evidence="1" key="1">
    <citation type="submission" date="2023-04" db="EMBL/GenBank/DDBJ databases">
        <title>Draft Genome sequencing of Naganishia species isolated from polar environments using Oxford Nanopore Technology.</title>
        <authorList>
            <person name="Leo P."/>
            <person name="Venkateswaran K."/>
        </authorList>
    </citation>
    <scope>NUCLEOTIDE SEQUENCE</scope>
    <source>
        <strain evidence="1">MNA-CCFEE 5423</strain>
    </source>
</reference>
<evidence type="ECO:0000313" key="2">
    <source>
        <dbReference type="Proteomes" id="UP001227268"/>
    </source>
</evidence>
<accession>A0ACC2VM53</accession>
<evidence type="ECO:0000313" key="1">
    <source>
        <dbReference type="EMBL" id="KAJ9100495.1"/>
    </source>
</evidence>
<keyword evidence="2" id="KW-1185">Reference proteome</keyword>